<comment type="similarity">
    <text evidence="2">Belongs to the virb1 family.</text>
</comment>
<reference evidence="5 6" key="1">
    <citation type="submission" date="2015-02" db="EMBL/GenBank/DDBJ databases">
        <title>Genome Sequencing of Rickettsiales.</title>
        <authorList>
            <person name="Daugherty S.C."/>
            <person name="Su Q."/>
            <person name="Abolude K."/>
            <person name="Beier-Sexton M."/>
            <person name="Carlyon J.A."/>
            <person name="Carter R."/>
            <person name="Day N.P."/>
            <person name="Dumler S.J."/>
            <person name="Dyachenko V."/>
            <person name="Godinez A."/>
            <person name="Kurtti T.J."/>
            <person name="Lichay M."/>
            <person name="Mullins K.E."/>
            <person name="Ott S."/>
            <person name="Pappas-Brown V."/>
            <person name="Paris D.H."/>
            <person name="Patel P."/>
            <person name="Richards A.L."/>
            <person name="Sadzewicz L."/>
            <person name="Sears K."/>
            <person name="Seidman D."/>
            <person name="Sengamalay N."/>
            <person name="Stenos J."/>
            <person name="Tallon L.J."/>
            <person name="Vincent G."/>
            <person name="Fraser C.M."/>
            <person name="Munderloh U."/>
            <person name="Dunning-Hotopp J.C."/>
        </authorList>
    </citation>
    <scope>NUCLEOTIDE SEQUENCE [LARGE SCALE GENOMIC DNA]</scope>
    <source>
        <strain evidence="5 6">Fuller</strain>
    </source>
</reference>
<dbReference type="CDD" id="cd13401">
    <property type="entry name" value="Slt70-like"/>
    <property type="match status" value="1"/>
</dbReference>
<proteinExistence type="inferred from homology"/>
<name>A0A0F3MLB6_9RICK</name>
<evidence type="ECO:0000313" key="6">
    <source>
        <dbReference type="Proteomes" id="UP000033616"/>
    </source>
</evidence>
<evidence type="ECO:0000259" key="4">
    <source>
        <dbReference type="Pfam" id="PF01464"/>
    </source>
</evidence>
<dbReference type="Pfam" id="PF01464">
    <property type="entry name" value="SLT"/>
    <property type="match status" value="1"/>
</dbReference>
<dbReference type="SUPFAM" id="SSF53955">
    <property type="entry name" value="Lysozyme-like"/>
    <property type="match status" value="1"/>
</dbReference>
<dbReference type="Proteomes" id="UP000033616">
    <property type="component" value="Unassembled WGS sequence"/>
</dbReference>
<evidence type="ECO:0000256" key="2">
    <source>
        <dbReference type="ARBA" id="ARBA00009387"/>
    </source>
</evidence>
<evidence type="ECO:0000256" key="3">
    <source>
        <dbReference type="ARBA" id="ARBA00022729"/>
    </source>
</evidence>
<keyword evidence="3" id="KW-0732">Signal</keyword>
<dbReference type="InterPro" id="IPR008939">
    <property type="entry name" value="Lytic_TGlycosylase_superhlx_U"/>
</dbReference>
<comment type="caution">
    <text evidence="5">The sequence shown here is derived from an EMBL/GenBank/DDBJ whole genome shotgun (WGS) entry which is preliminary data.</text>
</comment>
<organism evidence="5 6">
    <name type="scientific">Orientia chuto str. Dubai</name>
    <dbReference type="NCBI Taxonomy" id="1359168"/>
    <lineage>
        <taxon>Bacteria</taxon>
        <taxon>Pseudomonadati</taxon>
        <taxon>Pseudomonadota</taxon>
        <taxon>Alphaproteobacteria</taxon>
        <taxon>Rickettsiales</taxon>
        <taxon>Rickettsiaceae</taxon>
        <taxon>Rickettsieae</taxon>
        <taxon>Orientia</taxon>
    </lineage>
</organism>
<dbReference type="OrthoDB" id="9815002at2"/>
<dbReference type="Gene3D" id="1.10.530.10">
    <property type="match status" value="1"/>
</dbReference>
<dbReference type="AlphaFoldDB" id="A0A0F3MLB6"/>
<comment type="similarity">
    <text evidence="1">Belongs to the transglycosylase Slt family.</text>
</comment>
<evidence type="ECO:0000313" key="5">
    <source>
        <dbReference type="EMBL" id="KJV56543.1"/>
    </source>
</evidence>
<dbReference type="GO" id="GO:0042597">
    <property type="term" value="C:periplasmic space"/>
    <property type="evidence" value="ECO:0007669"/>
    <property type="project" value="InterPro"/>
</dbReference>
<sequence>MKIIKLIFLIIIINIYLLYSVLSQESYENMTYQHLKNKQWDDAVLSAKNSDNKILYNIALSQKFLHHNNDITLEEITDFLQANPNYPQEKSIARQAEKVINNFTDQNLIITWFNKNHPQTARGHYYHALAAQKNIVDLNIRKKIIHTAWKFCDTDYIVPFLDNFAHLLTKDDYYAKVAQFILANKLTSAKALLSKISNKTLNHQVLNFMIAAANNNANTADLFAKLPMDYRYKNEVLYSFLTYKLKNNDYTIELEQLFAQVMESKITDNFLFSPDLWWQLRSTAAKGLLTTSNYSAAYNIVKDATTNNLRDSIEACWLAGWIALRFLNNSTDAITNFIKMTQIVTQPIDISKAYYWLGRSYQAAANNQAAQNYYKEAAQYPHTFYGQLAMLETENKILPLFSDSQIDIKNVEFSDIECIIAAEMLLSHDLLALSKIYAIQAIKHAKNNIEIYAIIRRLINMKELIGIKEVSYIAMLTKFAACESLFSTHYSYPTPYHMIDSYIDKDILYSTIRQESVFDQWAIGASNDQGLMQIMPATAQEVATKFLKVPHITTKLIDDPSHNIKLGSYYWKRMLEINNGSYILATASYNAGPSRVRGRTGMKGWIEIYGDPCKYKDDKYKVIDWIEMIPFNKRNYIQRVLENIHVYRAVLSKQSNEIYYIDFLF</sequence>
<dbReference type="STRING" id="1359168.OCHUTO_0411"/>
<dbReference type="InterPro" id="IPR008258">
    <property type="entry name" value="Transglycosylase_SLT_dom_1"/>
</dbReference>
<dbReference type="PATRIC" id="fig|1359168.3.peg.1172"/>
<evidence type="ECO:0000256" key="1">
    <source>
        <dbReference type="ARBA" id="ARBA00007734"/>
    </source>
</evidence>
<dbReference type="SUPFAM" id="SSF48435">
    <property type="entry name" value="Bacterial muramidases"/>
    <property type="match status" value="1"/>
</dbReference>
<dbReference type="PANTHER" id="PTHR37423">
    <property type="entry name" value="SOLUBLE LYTIC MUREIN TRANSGLYCOSYLASE-RELATED"/>
    <property type="match status" value="1"/>
</dbReference>
<dbReference type="GO" id="GO:0004553">
    <property type="term" value="F:hydrolase activity, hydrolyzing O-glycosyl compounds"/>
    <property type="evidence" value="ECO:0007669"/>
    <property type="project" value="InterPro"/>
</dbReference>
<gene>
    <name evidence="5" type="ORF">OCHUTO_0411</name>
</gene>
<dbReference type="EMBL" id="LANP01000008">
    <property type="protein sequence ID" value="KJV56543.1"/>
    <property type="molecule type" value="Genomic_DNA"/>
</dbReference>
<protein>
    <submittedName>
        <fullName evidence="5">Transglycosylase SLT domain protein</fullName>
    </submittedName>
</protein>
<feature type="domain" description="Transglycosylase SLT" evidence="4">
    <location>
        <begin position="502"/>
        <end position="600"/>
    </location>
</feature>
<dbReference type="Gene3D" id="1.25.20.10">
    <property type="entry name" value="Bacterial muramidases"/>
    <property type="match status" value="1"/>
</dbReference>
<accession>A0A0F3MLB6</accession>
<keyword evidence="6" id="KW-1185">Reference proteome</keyword>
<dbReference type="InterPro" id="IPR023346">
    <property type="entry name" value="Lysozyme-like_dom_sf"/>
</dbReference>
<dbReference type="PANTHER" id="PTHR37423:SF2">
    <property type="entry name" value="MEMBRANE-BOUND LYTIC MUREIN TRANSGLYCOSYLASE C"/>
    <property type="match status" value="1"/>
</dbReference>